<dbReference type="EMBL" id="CP000698">
    <property type="protein sequence ID" value="ABQ27589.1"/>
    <property type="molecule type" value="Genomic_DNA"/>
</dbReference>
<dbReference type="HOGENOM" id="CLU_1218365_0_0_7"/>
<sequence length="227" mass="25286">MRNIAVILMGLLMFGCATTVKPTEKNINTLVSGVVQTRSVGEPMFEKGLLKVLPGFIATANYYLPEMDNLVFPAVKRGAIWMCSGMLEGGDYLCSNPEITQKDVLTDTGAPVTDKLPIFVIKPWGEFHGLYYADTRRVSEQRNRLHGLFSAIEVPLQDSYKEQLIYNGKTDSTINLTYQEFVGNQKQPSVSQGLSYEITSVNMLNVKNVMIEVVEATDSSIKYIVKN</sequence>
<evidence type="ECO:0000313" key="1">
    <source>
        <dbReference type="EMBL" id="ABQ27589.1"/>
    </source>
</evidence>
<evidence type="ECO:0000313" key="2">
    <source>
        <dbReference type="Proteomes" id="UP000006695"/>
    </source>
</evidence>
<dbReference type="RefSeq" id="WP_011940250.1">
    <property type="nucleotide sequence ID" value="NC_009483.1"/>
</dbReference>
<proteinExistence type="predicted"/>
<protein>
    <recommendedName>
        <fullName evidence="3">Lipoprotein</fullName>
    </recommendedName>
</protein>
<keyword evidence="2" id="KW-1185">Reference proteome</keyword>
<dbReference type="OrthoDB" id="1419830at2"/>
<dbReference type="KEGG" id="gur:Gura_3433"/>
<gene>
    <name evidence="1" type="ordered locus">Gura_3433</name>
</gene>
<reference evidence="1 2" key="1">
    <citation type="submission" date="2007-05" db="EMBL/GenBank/DDBJ databases">
        <title>Complete sequence of Geobacter uraniireducens Rf4.</title>
        <authorList>
            <consortium name="US DOE Joint Genome Institute"/>
            <person name="Copeland A."/>
            <person name="Lucas S."/>
            <person name="Lapidus A."/>
            <person name="Barry K."/>
            <person name="Detter J.C."/>
            <person name="Glavina del Rio T."/>
            <person name="Hammon N."/>
            <person name="Israni S."/>
            <person name="Dalin E."/>
            <person name="Tice H."/>
            <person name="Pitluck S."/>
            <person name="Chertkov O."/>
            <person name="Brettin T."/>
            <person name="Bruce D."/>
            <person name="Han C."/>
            <person name="Schmutz J."/>
            <person name="Larimer F."/>
            <person name="Land M."/>
            <person name="Hauser L."/>
            <person name="Kyrpides N."/>
            <person name="Mikhailova N."/>
            <person name="Shelobolina E."/>
            <person name="Aklujkar M."/>
            <person name="Lovley D."/>
            <person name="Richardson P."/>
        </authorList>
    </citation>
    <scope>NUCLEOTIDE SEQUENCE [LARGE SCALE GENOMIC DNA]</scope>
    <source>
        <strain evidence="1 2">Rf4</strain>
    </source>
</reference>
<accession>A5G721</accession>
<name>A5G721_GEOUR</name>
<dbReference type="Proteomes" id="UP000006695">
    <property type="component" value="Chromosome"/>
</dbReference>
<organism evidence="1 2">
    <name type="scientific">Geotalea uraniireducens (strain Rf4)</name>
    <name type="common">Geobacter uraniireducens</name>
    <dbReference type="NCBI Taxonomy" id="351605"/>
    <lineage>
        <taxon>Bacteria</taxon>
        <taxon>Pseudomonadati</taxon>
        <taxon>Thermodesulfobacteriota</taxon>
        <taxon>Desulfuromonadia</taxon>
        <taxon>Geobacterales</taxon>
        <taxon>Geobacteraceae</taxon>
        <taxon>Geotalea</taxon>
    </lineage>
</organism>
<dbReference type="AlphaFoldDB" id="A5G721"/>
<evidence type="ECO:0008006" key="3">
    <source>
        <dbReference type="Google" id="ProtNLM"/>
    </source>
</evidence>
<dbReference type="PROSITE" id="PS51257">
    <property type="entry name" value="PROKAR_LIPOPROTEIN"/>
    <property type="match status" value="1"/>
</dbReference>